<dbReference type="EMBL" id="CALNXI010000035">
    <property type="protein sequence ID" value="CAH3016127.1"/>
    <property type="molecule type" value="Genomic_DNA"/>
</dbReference>
<evidence type="ECO:0000313" key="1">
    <source>
        <dbReference type="EMBL" id="CAH3016127.1"/>
    </source>
</evidence>
<dbReference type="InterPro" id="IPR036691">
    <property type="entry name" value="Endo/exonu/phosph_ase_sf"/>
</dbReference>
<keyword evidence="2" id="KW-1185">Reference proteome</keyword>
<sequence length="274" mass="31205">VTVLSWNINGEKPANARRRMIESAITYIDPDVMLLQETKNSIINPKVDSHRLRSLDKYISVQAGKMEQAQVFYKKNGKFEEVSSSTVNLKLHNILKEMFSKNETLQLGRRSVRVRKLIRNRACVVCLRHKLTKREIIFISYHNIAKGGGKGGVETKAAQFCQIIAKLHASTKCCVIAGVDFNCSDFDSKGVKVQDYEVTLRRKEPKKKKKVDYFILSDNAPVDGVVVEAFDLFPQNNEAPFYGKLQSLLRHNTTEDQYKKANDHDPLKLSMQIS</sequence>
<name>A0ABN8LGB4_9CNID</name>
<accession>A0ABN8LGB4</accession>
<dbReference type="SUPFAM" id="SSF56219">
    <property type="entry name" value="DNase I-like"/>
    <property type="match status" value="1"/>
</dbReference>
<reference evidence="1 2" key="1">
    <citation type="submission" date="2022-05" db="EMBL/GenBank/DDBJ databases">
        <authorList>
            <consortium name="Genoscope - CEA"/>
            <person name="William W."/>
        </authorList>
    </citation>
    <scope>NUCLEOTIDE SEQUENCE [LARGE SCALE GENOMIC DNA]</scope>
</reference>
<evidence type="ECO:0000313" key="2">
    <source>
        <dbReference type="Proteomes" id="UP001159427"/>
    </source>
</evidence>
<feature type="non-terminal residue" evidence="1">
    <location>
        <position position="1"/>
    </location>
</feature>
<dbReference type="Gene3D" id="3.60.10.10">
    <property type="entry name" value="Endonuclease/exonuclease/phosphatase"/>
    <property type="match status" value="1"/>
</dbReference>
<proteinExistence type="predicted"/>
<protein>
    <recommendedName>
        <fullName evidence="3">Endonuclease/exonuclease/phosphatase domain-containing protein</fullName>
    </recommendedName>
</protein>
<dbReference type="InterPro" id="IPR020847">
    <property type="entry name" value="AP_endonuclease_F1_BS"/>
</dbReference>
<comment type="caution">
    <text evidence="1">The sequence shown here is derived from an EMBL/GenBank/DDBJ whole genome shotgun (WGS) entry which is preliminary data.</text>
</comment>
<dbReference type="PROSITE" id="PS00726">
    <property type="entry name" value="AP_NUCLEASE_F1_1"/>
    <property type="match status" value="1"/>
</dbReference>
<gene>
    <name evidence="1" type="ORF">PEVE_00025927</name>
</gene>
<evidence type="ECO:0008006" key="3">
    <source>
        <dbReference type="Google" id="ProtNLM"/>
    </source>
</evidence>
<dbReference type="Proteomes" id="UP001159427">
    <property type="component" value="Unassembled WGS sequence"/>
</dbReference>
<organism evidence="1 2">
    <name type="scientific">Porites evermanni</name>
    <dbReference type="NCBI Taxonomy" id="104178"/>
    <lineage>
        <taxon>Eukaryota</taxon>
        <taxon>Metazoa</taxon>
        <taxon>Cnidaria</taxon>
        <taxon>Anthozoa</taxon>
        <taxon>Hexacorallia</taxon>
        <taxon>Scleractinia</taxon>
        <taxon>Fungiina</taxon>
        <taxon>Poritidae</taxon>
        <taxon>Porites</taxon>
    </lineage>
</organism>